<evidence type="ECO:0000313" key="3">
    <source>
        <dbReference type="Proteomes" id="UP000069443"/>
    </source>
</evidence>
<keyword evidence="3" id="KW-1185">Reference proteome</keyword>
<comment type="caution">
    <text evidence="2">The sequence shown here is derived from an EMBL/GenBank/DDBJ whole genome shotgun (WGS) entry which is preliminary data.</text>
</comment>
<dbReference type="EMBL" id="BCSY01000111">
    <property type="protein sequence ID" value="GAS98794.1"/>
    <property type="molecule type" value="Genomic_DNA"/>
</dbReference>
<dbReference type="AlphaFoldDB" id="A0A117IC09"/>
<sequence length="1001" mass="99809">MTTPVGSIRLDLTIDGADALAKLAAQAKTALSDIGRSSNAAERDLSRLEREFSAIGRAAAKQTGPVAALAKSIDSVGDNYRQAAASAEAFKTAMPSVASITAQTVAVEKLAGAYGRLARNQAAAAAAPTPKGPPPTSRGGGGGSGGGGRGGVLGFLTGPVGLNSIALGASALPAATLAVTNLVGAVQQLAQAGAVIPGIWATAGASIGTAVLGFKGMGDAIKALNDGDLDKATKAMKDMDPAAQNVAKSVSKFTQGPLKDLTKGLQAKMFDGISQGFDDLVAKRMPNVTKGLGGISEAWNGTLKQLLSTAGSDSTGSLLDRIFGNTAEGQKRANAAIDPLVKGIGTLAAAGSDAIPRLADALGRVAARFSNFITAADQDGRLAKWIDEGLTGVTNLGNTFLNLGKSITAITKAAGGDGGLLKLLETGSQRLADFLNSGEGQQKLTAFFADARQRLADWLPVLKNIATTVGDAFGAFQRWGDTIFPVISGLTSALASMPGLVNTAVTAFLGFKTLSGLDSLITKLTTVNSLLGGGGGGGGGRGGAGRTIGTRGLVGGGLFLGGLLDGADGSSSVPGALATIGGGTLIGAEIGGAPGALLGTVIGTVAAGLQAFVNDINNTHGALDAFASKLRQNAEDNPVVNPGQGIELKPSFVPIPGNQITADTPLPPSLPVVNGIPVNPLIGGPPVASGRNAPNYNPPVQNTTPGLMPGLDPSQFQKIADQAAVAQAAVKAVGDAVTQLPTGQVVVKDNTPEVLQKLADVGLKTQQLPDGQVVITADTSKADAALSAFRARAAQNVTVPLTAFPGFGGQSSGSATSGRASGGVLPGYSPGRDNMLVPMSGGEGVLIPEAMRALGSNWLYRVNSFFRPGISRRGYAGGGVVGFDAGGVVPDTIGSDNTVIGLLQQIRDALVGKLTGPLSDTASGVDALSNGPLGAGTGRSGVRPFGGDIGKTFLAGIINGFGGDSRTFFPEFDQKGNPLGAALGAVGPVGNQGLAAALAKF</sequence>
<dbReference type="Proteomes" id="UP000069443">
    <property type="component" value="Unassembled WGS sequence"/>
</dbReference>
<feature type="region of interest" description="Disordered" evidence="1">
    <location>
        <begin position="124"/>
        <end position="145"/>
    </location>
</feature>
<accession>A0A117IC09</accession>
<protein>
    <recommendedName>
        <fullName evidence="4">Tape measure protein</fullName>
    </recommendedName>
</protein>
<reference evidence="3" key="2">
    <citation type="submission" date="2016-02" db="EMBL/GenBank/DDBJ databases">
        <title>Draft genome sequence of five rapidly growing Mycobacterium species.</title>
        <authorList>
            <person name="Katahira K."/>
            <person name="Gotou Y."/>
            <person name="Iida K."/>
            <person name="Ogura Y."/>
            <person name="Hayashi T."/>
        </authorList>
    </citation>
    <scope>NUCLEOTIDE SEQUENCE [LARGE SCALE GENOMIC DNA]</scope>
    <source>
        <strain evidence="3">JCM15298</strain>
    </source>
</reference>
<evidence type="ECO:0008006" key="4">
    <source>
        <dbReference type="Google" id="ProtNLM"/>
    </source>
</evidence>
<name>A0A117IC09_MYCCR</name>
<evidence type="ECO:0000256" key="1">
    <source>
        <dbReference type="SAM" id="MobiDB-lite"/>
    </source>
</evidence>
<evidence type="ECO:0000313" key="2">
    <source>
        <dbReference type="EMBL" id="GAS98794.1"/>
    </source>
</evidence>
<reference evidence="3" key="1">
    <citation type="journal article" date="2016" name="Genome Announc.">
        <title>Draft Genome Sequences of Five Rapidly Growing Mycobacterium Species, M. thermoresistibile, M. fortuitum subsp. acetamidolyticum, M. canariasense, M. brisbanense, and M. novocastrense.</title>
        <authorList>
            <person name="Katahira K."/>
            <person name="Ogura Y."/>
            <person name="Gotoh Y."/>
            <person name="Hayashi T."/>
        </authorList>
    </citation>
    <scope>NUCLEOTIDE SEQUENCE [LARGE SCALE GENOMIC DNA]</scope>
    <source>
        <strain evidence="3">JCM15298</strain>
    </source>
</reference>
<gene>
    <name evidence="2" type="ORF">RMCC_5759</name>
</gene>
<dbReference type="STRING" id="228230.RMCC_5759"/>
<organism evidence="2 3">
    <name type="scientific">Mycolicibacterium canariasense</name>
    <name type="common">Mycobacterium canariasense</name>
    <dbReference type="NCBI Taxonomy" id="228230"/>
    <lineage>
        <taxon>Bacteria</taxon>
        <taxon>Bacillati</taxon>
        <taxon>Actinomycetota</taxon>
        <taxon>Actinomycetes</taxon>
        <taxon>Mycobacteriales</taxon>
        <taxon>Mycobacteriaceae</taxon>
        <taxon>Mycolicibacterium</taxon>
    </lineage>
</organism>
<feature type="non-terminal residue" evidence="2">
    <location>
        <position position="1001"/>
    </location>
</feature>
<proteinExistence type="predicted"/>